<dbReference type="PRINTS" id="PR00778">
    <property type="entry name" value="HTHARSR"/>
</dbReference>
<keyword evidence="3" id="KW-0804">Transcription</keyword>
<comment type="caution">
    <text evidence="5">The sequence shown here is derived from an EMBL/GenBank/DDBJ whole genome shotgun (WGS) entry which is preliminary data.</text>
</comment>
<dbReference type="InterPro" id="IPR011991">
    <property type="entry name" value="ArsR-like_HTH"/>
</dbReference>
<evidence type="ECO:0000313" key="5">
    <source>
        <dbReference type="EMBL" id="MCC5465620.1"/>
    </source>
</evidence>
<evidence type="ECO:0000256" key="1">
    <source>
        <dbReference type="ARBA" id="ARBA00023015"/>
    </source>
</evidence>
<dbReference type="Pfam" id="PF01022">
    <property type="entry name" value="HTH_5"/>
    <property type="match status" value="1"/>
</dbReference>
<evidence type="ECO:0000256" key="3">
    <source>
        <dbReference type="ARBA" id="ARBA00023163"/>
    </source>
</evidence>
<evidence type="ECO:0000313" key="6">
    <source>
        <dbReference type="Proteomes" id="UP001165492"/>
    </source>
</evidence>
<dbReference type="PANTHER" id="PTHR33154:SF18">
    <property type="entry name" value="ARSENICAL RESISTANCE OPERON REPRESSOR"/>
    <property type="match status" value="1"/>
</dbReference>
<dbReference type="SUPFAM" id="SSF46785">
    <property type="entry name" value="Winged helix' DNA-binding domain"/>
    <property type="match status" value="1"/>
</dbReference>
<dbReference type="Gene3D" id="1.10.10.10">
    <property type="entry name" value="Winged helix-like DNA-binding domain superfamily/Winged helix DNA-binding domain"/>
    <property type="match status" value="1"/>
</dbReference>
<dbReference type="PROSITE" id="PS50987">
    <property type="entry name" value="HTH_ARSR_2"/>
    <property type="match status" value="1"/>
</dbReference>
<dbReference type="InterPro" id="IPR036390">
    <property type="entry name" value="WH_DNA-bd_sf"/>
</dbReference>
<reference evidence="5" key="1">
    <citation type="submission" date="2021-11" db="EMBL/GenBank/DDBJ databases">
        <title>Description of a new species Pelosinus isolated from the bottom sediments of Lake Baikal.</title>
        <authorList>
            <person name="Zakharyuk A."/>
        </authorList>
    </citation>
    <scope>NUCLEOTIDE SEQUENCE</scope>
    <source>
        <strain evidence="5">Bkl1</strain>
    </source>
</reference>
<accession>A0ABS8HR27</accession>
<sequence>MIEVAVMDVVEILKALGDGTRLRILHLLYKETLCVCDLEAVLNLSQSNASRHLIKLKHAGLIASDKQAQWVYYRVDKTSLERYPFVRELLAKELEQQPHCQKDFVRLTKYQRQGGCCETRVKMEDE</sequence>
<name>A0ABS8HR27_9FIRM</name>
<keyword evidence="6" id="KW-1185">Reference proteome</keyword>
<dbReference type="InterPro" id="IPR001845">
    <property type="entry name" value="HTH_ArsR_DNA-bd_dom"/>
</dbReference>
<gene>
    <name evidence="5" type="ORF">LMF89_09630</name>
</gene>
<dbReference type="CDD" id="cd00090">
    <property type="entry name" value="HTH_ARSR"/>
    <property type="match status" value="1"/>
</dbReference>
<dbReference type="EMBL" id="JAJHJB010000010">
    <property type="protein sequence ID" value="MCC5465620.1"/>
    <property type="molecule type" value="Genomic_DNA"/>
</dbReference>
<evidence type="ECO:0000259" key="4">
    <source>
        <dbReference type="PROSITE" id="PS50987"/>
    </source>
</evidence>
<dbReference type="InterPro" id="IPR051081">
    <property type="entry name" value="HTH_MetalResp_TranReg"/>
</dbReference>
<dbReference type="PROSITE" id="PS00846">
    <property type="entry name" value="HTH_ARSR_1"/>
    <property type="match status" value="1"/>
</dbReference>
<dbReference type="SMART" id="SM00418">
    <property type="entry name" value="HTH_ARSR"/>
    <property type="match status" value="1"/>
</dbReference>
<keyword evidence="1" id="KW-0805">Transcription regulation</keyword>
<dbReference type="PANTHER" id="PTHR33154">
    <property type="entry name" value="TRANSCRIPTIONAL REGULATOR, ARSR FAMILY"/>
    <property type="match status" value="1"/>
</dbReference>
<proteinExistence type="predicted"/>
<dbReference type="Proteomes" id="UP001165492">
    <property type="component" value="Unassembled WGS sequence"/>
</dbReference>
<feature type="domain" description="HTH arsR-type" evidence="4">
    <location>
        <begin position="1"/>
        <end position="101"/>
    </location>
</feature>
<keyword evidence="2" id="KW-0238">DNA-binding</keyword>
<dbReference type="NCBIfam" id="NF033788">
    <property type="entry name" value="HTH_metalloreg"/>
    <property type="match status" value="1"/>
</dbReference>
<organism evidence="5 6">
    <name type="scientific">Pelosinus baikalensis</name>
    <dbReference type="NCBI Taxonomy" id="2892015"/>
    <lineage>
        <taxon>Bacteria</taxon>
        <taxon>Bacillati</taxon>
        <taxon>Bacillota</taxon>
        <taxon>Negativicutes</taxon>
        <taxon>Selenomonadales</taxon>
        <taxon>Sporomusaceae</taxon>
        <taxon>Pelosinus</taxon>
    </lineage>
</organism>
<protein>
    <submittedName>
        <fullName evidence="5">Metalloregulator ArsR/SmtB family transcription factor</fullName>
    </submittedName>
</protein>
<evidence type="ECO:0000256" key="2">
    <source>
        <dbReference type="ARBA" id="ARBA00023125"/>
    </source>
</evidence>
<dbReference type="InterPro" id="IPR018334">
    <property type="entry name" value="ArsR_HTH"/>
</dbReference>
<dbReference type="InterPro" id="IPR036388">
    <property type="entry name" value="WH-like_DNA-bd_sf"/>
</dbReference>